<sequence length="64" mass="7149">EKYKAITYNRSDCSYLSDEQFAEAPQTLSLLSEALPDLTGMFAEVNSERKTRAFDDSKVSAHTA</sequence>
<name>F3CGX8_PSESG</name>
<protein>
    <submittedName>
        <fullName evidence="1">Orf50</fullName>
    </submittedName>
</protein>
<reference evidence="1 2" key="1">
    <citation type="journal article" date="2011" name="PLoS Pathog.">
        <title>Dynamic evolution of pathogenicity revealed by sequencing and comparative genomics of 19 Pseudomonas syringae isolates.</title>
        <authorList>
            <person name="Baltrus D.A."/>
            <person name="Nishimura M.T."/>
            <person name="Romanchuk A."/>
            <person name="Chang J.H."/>
            <person name="Mukhtar M.S."/>
            <person name="Cherkis K."/>
            <person name="Roach J."/>
            <person name="Grant S.R."/>
            <person name="Jones C.D."/>
            <person name="Dangl J.L."/>
        </authorList>
    </citation>
    <scope>NUCLEOTIDE SEQUENCE [LARGE SCALE GENOMIC DNA]</scope>
    <source>
        <strain evidence="2">race 4</strain>
    </source>
</reference>
<dbReference type="AlphaFoldDB" id="F3CGX8"/>
<dbReference type="SUPFAM" id="SSF56712">
    <property type="entry name" value="Prokaryotic type I DNA topoisomerase"/>
    <property type="match status" value="1"/>
</dbReference>
<dbReference type="InterPro" id="IPR013826">
    <property type="entry name" value="Topo_IA_cen_sub3"/>
</dbReference>
<accession>F3CGX8</accession>
<dbReference type="EMBL" id="ADWY01002829">
    <property type="protein sequence ID" value="EGH18520.1"/>
    <property type="molecule type" value="Genomic_DNA"/>
</dbReference>
<evidence type="ECO:0000313" key="1">
    <source>
        <dbReference type="EMBL" id="EGH18520.1"/>
    </source>
</evidence>
<dbReference type="Gene3D" id="1.10.290.10">
    <property type="entry name" value="Topoisomerase I, domain 4"/>
    <property type="match status" value="1"/>
</dbReference>
<comment type="caution">
    <text evidence="1">The sequence shown here is derived from an EMBL/GenBank/DDBJ whole genome shotgun (WGS) entry which is preliminary data.</text>
</comment>
<dbReference type="HOGENOM" id="CLU_2966524_0_0_6"/>
<feature type="non-terminal residue" evidence="1">
    <location>
        <position position="1"/>
    </location>
</feature>
<feature type="non-terminal residue" evidence="1">
    <location>
        <position position="64"/>
    </location>
</feature>
<gene>
    <name evidence="1" type="ORF">Pgy4_36747</name>
</gene>
<proteinExistence type="predicted"/>
<evidence type="ECO:0000313" key="2">
    <source>
        <dbReference type="Proteomes" id="UP000005466"/>
    </source>
</evidence>
<dbReference type="InterPro" id="IPR023405">
    <property type="entry name" value="Topo_IA_core_domain"/>
</dbReference>
<dbReference type="Proteomes" id="UP000005466">
    <property type="component" value="Unassembled WGS sequence"/>
</dbReference>
<organism evidence="1 2">
    <name type="scientific">Pseudomonas savastanoi pv. glycinea str. race 4</name>
    <dbReference type="NCBI Taxonomy" id="875330"/>
    <lineage>
        <taxon>Bacteria</taxon>
        <taxon>Pseudomonadati</taxon>
        <taxon>Pseudomonadota</taxon>
        <taxon>Gammaproteobacteria</taxon>
        <taxon>Pseudomonadales</taxon>
        <taxon>Pseudomonadaceae</taxon>
        <taxon>Pseudomonas</taxon>
    </lineage>
</organism>